<protein>
    <submittedName>
        <fullName evidence="1">Uncharacterized protein</fullName>
    </submittedName>
</protein>
<sequence>MYYQSKKTSLQLGLIDDILIFQLVCSFLIRLRACLGSSTNISCPFVSRSNHIILLSINLNIRQPMSQYLLLFCFACKNY</sequence>
<name>A0A0B0PUX5_GOSAR</name>
<proteinExistence type="predicted"/>
<organism evidence="1 2">
    <name type="scientific">Gossypium arboreum</name>
    <name type="common">Tree cotton</name>
    <name type="synonym">Gossypium nanking</name>
    <dbReference type="NCBI Taxonomy" id="29729"/>
    <lineage>
        <taxon>Eukaryota</taxon>
        <taxon>Viridiplantae</taxon>
        <taxon>Streptophyta</taxon>
        <taxon>Embryophyta</taxon>
        <taxon>Tracheophyta</taxon>
        <taxon>Spermatophyta</taxon>
        <taxon>Magnoliopsida</taxon>
        <taxon>eudicotyledons</taxon>
        <taxon>Gunneridae</taxon>
        <taxon>Pentapetalae</taxon>
        <taxon>rosids</taxon>
        <taxon>malvids</taxon>
        <taxon>Malvales</taxon>
        <taxon>Malvaceae</taxon>
        <taxon>Malvoideae</taxon>
        <taxon>Gossypium</taxon>
    </lineage>
</organism>
<gene>
    <name evidence="1" type="ORF">F383_11762</name>
</gene>
<keyword evidence="2" id="KW-1185">Reference proteome</keyword>
<reference evidence="2" key="1">
    <citation type="submission" date="2014-09" db="EMBL/GenBank/DDBJ databases">
        <authorList>
            <person name="Mudge J."/>
            <person name="Ramaraj T."/>
            <person name="Lindquist I.E."/>
            <person name="Bharti A.K."/>
            <person name="Sundararajan A."/>
            <person name="Cameron C.T."/>
            <person name="Woodward J.E."/>
            <person name="May G.D."/>
            <person name="Brubaker C."/>
            <person name="Broadhvest J."/>
            <person name="Wilkins T.A."/>
        </authorList>
    </citation>
    <scope>NUCLEOTIDE SEQUENCE</scope>
    <source>
        <strain evidence="2">cv. AKA8401</strain>
    </source>
</reference>
<evidence type="ECO:0000313" key="1">
    <source>
        <dbReference type="EMBL" id="KHG28239.1"/>
    </source>
</evidence>
<dbReference type="AlphaFoldDB" id="A0A0B0PUX5"/>
<accession>A0A0B0PUX5</accession>
<evidence type="ECO:0000313" key="2">
    <source>
        <dbReference type="Proteomes" id="UP000032142"/>
    </source>
</evidence>
<dbReference type="Proteomes" id="UP000032142">
    <property type="component" value="Unassembled WGS sequence"/>
</dbReference>
<dbReference type="EMBL" id="KN444176">
    <property type="protein sequence ID" value="KHG28239.1"/>
    <property type="molecule type" value="Genomic_DNA"/>
</dbReference>